<feature type="transmembrane region" description="Helical" evidence="5">
    <location>
        <begin position="281"/>
        <end position="301"/>
    </location>
</feature>
<dbReference type="InterPro" id="IPR036259">
    <property type="entry name" value="MFS_trans_sf"/>
</dbReference>
<name>A0A7G7CNL6_9CORY</name>
<keyword evidence="8" id="KW-1185">Reference proteome</keyword>
<evidence type="ECO:0000313" key="7">
    <source>
        <dbReference type="EMBL" id="QNE89182.1"/>
    </source>
</evidence>
<evidence type="ECO:0000256" key="3">
    <source>
        <dbReference type="ARBA" id="ARBA00022989"/>
    </source>
</evidence>
<gene>
    <name evidence="7" type="ORF">H0194_08995</name>
</gene>
<dbReference type="AlphaFoldDB" id="A0A7G7CNL6"/>
<dbReference type="InterPro" id="IPR011701">
    <property type="entry name" value="MFS"/>
</dbReference>
<keyword evidence="4 5" id="KW-0472">Membrane</keyword>
<feature type="domain" description="Major facilitator superfamily (MFS) profile" evidence="6">
    <location>
        <begin position="9"/>
        <end position="396"/>
    </location>
</feature>
<feature type="transmembrane region" description="Helical" evidence="5">
    <location>
        <begin position="172"/>
        <end position="193"/>
    </location>
</feature>
<feature type="transmembrane region" description="Helical" evidence="5">
    <location>
        <begin position="253"/>
        <end position="274"/>
    </location>
</feature>
<evidence type="ECO:0000259" key="6">
    <source>
        <dbReference type="PROSITE" id="PS50850"/>
    </source>
</evidence>
<feature type="transmembrane region" description="Helical" evidence="5">
    <location>
        <begin position="370"/>
        <end position="391"/>
    </location>
</feature>
<dbReference type="KEGG" id="cik:H0194_08995"/>
<evidence type="ECO:0000256" key="5">
    <source>
        <dbReference type="SAM" id="Phobius"/>
    </source>
</evidence>
<keyword evidence="3 5" id="KW-1133">Transmembrane helix</keyword>
<dbReference type="InterPro" id="IPR052524">
    <property type="entry name" value="MFS_Cyanate_Porter"/>
</dbReference>
<dbReference type="EMBL" id="CP059404">
    <property type="protein sequence ID" value="QNE89182.1"/>
    <property type="molecule type" value="Genomic_DNA"/>
</dbReference>
<dbReference type="GO" id="GO:0022857">
    <property type="term" value="F:transmembrane transporter activity"/>
    <property type="evidence" value="ECO:0007669"/>
    <property type="project" value="InterPro"/>
</dbReference>
<comment type="subcellular location">
    <subcellularLocation>
        <location evidence="1">Cell membrane</location>
        <topology evidence="1">Multi-pass membrane protein</topology>
    </subcellularLocation>
</comment>
<dbReference type="PANTHER" id="PTHR23523">
    <property type="match status" value="1"/>
</dbReference>
<feature type="transmembrane region" description="Helical" evidence="5">
    <location>
        <begin position="340"/>
        <end position="364"/>
    </location>
</feature>
<dbReference type="PROSITE" id="PS50850">
    <property type="entry name" value="MFS"/>
    <property type="match status" value="1"/>
</dbReference>
<reference evidence="7 8" key="1">
    <citation type="submission" date="2020-07" db="EMBL/GenBank/DDBJ databases">
        <title>Complete genome and description of Corynebacterium incognita strain Marseille-Q3630 sp. nov.</title>
        <authorList>
            <person name="Boxberger M."/>
        </authorList>
    </citation>
    <scope>NUCLEOTIDE SEQUENCE [LARGE SCALE GENOMIC DNA]</scope>
    <source>
        <strain evidence="7 8">Marseille-Q3630</strain>
    </source>
</reference>
<dbReference type="SUPFAM" id="SSF103473">
    <property type="entry name" value="MFS general substrate transporter"/>
    <property type="match status" value="1"/>
</dbReference>
<sequence>MSTKHIRYPRLTAALAIVLSAANLRTAITALAPLIPTIQEKIGLSGSLVGILGTIPTAMFALSAFALPRMKEKMTLSEMMLVSMGLTTLGQLLRVAYPSPAVLLVGSIVALFAVGILNSTMPLVVREYFPNHVPGMSLTYMMTGQVVLAIAPVIAVPLMLRADAAGAPGWQISLGLWAVVSLAATIAWVPLLIRRGPNPNVTAPELNFRMPVWKTPVGLGMAFMFGCNSMVAYTMMTFLPQIFMEAGAAPDTAAQMLALWTALGIPVTLLGPWLAGRLANVFPAVAASGLAFIIGHLGLAFAPLALPWLWCVLSAGGTIVFSMAMVLVNIRAKTLEGATALTSFGQGVGYTIASIGPLLTGVLFQATGTFTLALCVLSSMGVVMLVAGFFATRQVYVEDQLPFHS</sequence>
<dbReference type="Gene3D" id="1.20.1250.20">
    <property type="entry name" value="MFS general substrate transporter like domains"/>
    <property type="match status" value="1"/>
</dbReference>
<organism evidence="7 8">
    <name type="scientific">Corynebacterium incognita</name>
    <dbReference type="NCBI Taxonomy" id="2754725"/>
    <lineage>
        <taxon>Bacteria</taxon>
        <taxon>Bacillati</taxon>
        <taxon>Actinomycetota</taxon>
        <taxon>Actinomycetes</taxon>
        <taxon>Mycobacteriales</taxon>
        <taxon>Corynebacteriaceae</taxon>
        <taxon>Corynebacterium</taxon>
    </lineage>
</organism>
<evidence type="ECO:0000256" key="1">
    <source>
        <dbReference type="ARBA" id="ARBA00004651"/>
    </source>
</evidence>
<dbReference type="RefSeq" id="WP_185175560.1">
    <property type="nucleotide sequence ID" value="NZ_CP059404.1"/>
</dbReference>
<keyword evidence="2 5" id="KW-0812">Transmembrane</keyword>
<feature type="transmembrane region" description="Helical" evidence="5">
    <location>
        <begin position="42"/>
        <end position="67"/>
    </location>
</feature>
<dbReference type="Proteomes" id="UP000515743">
    <property type="component" value="Chromosome"/>
</dbReference>
<evidence type="ECO:0000313" key="8">
    <source>
        <dbReference type="Proteomes" id="UP000515743"/>
    </source>
</evidence>
<evidence type="ECO:0000256" key="2">
    <source>
        <dbReference type="ARBA" id="ARBA00022692"/>
    </source>
</evidence>
<dbReference type="InterPro" id="IPR020846">
    <property type="entry name" value="MFS_dom"/>
</dbReference>
<feature type="transmembrane region" description="Helical" evidence="5">
    <location>
        <begin position="213"/>
        <end position="233"/>
    </location>
</feature>
<feature type="transmembrane region" description="Helical" evidence="5">
    <location>
        <begin position="307"/>
        <end position="328"/>
    </location>
</feature>
<proteinExistence type="predicted"/>
<protein>
    <submittedName>
        <fullName evidence="7">MFS transporter</fullName>
    </submittedName>
</protein>
<feature type="transmembrane region" description="Helical" evidence="5">
    <location>
        <begin position="137"/>
        <end position="160"/>
    </location>
</feature>
<evidence type="ECO:0000256" key="4">
    <source>
        <dbReference type="ARBA" id="ARBA00023136"/>
    </source>
</evidence>
<feature type="transmembrane region" description="Helical" evidence="5">
    <location>
        <begin position="79"/>
        <end position="97"/>
    </location>
</feature>
<accession>A0A7G7CNL6</accession>
<dbReference type="GO" id="GO:0005886">
    <property type="term" value="C:plasma membrane"/>
    <property type="evidence" value="ECO:0007669"/>
    <property type="project" value="UniProtKB-SubCell"/>
</dbReference>
<feature type="transmembrane region" description="Helical" evidence="5">
    <location>
        <begin position="103"/>
        <end position="125"/>
    </location>
</feature>
<dbReference type="Pfam" id="PF07690">
    <property type="entry name" value="MFS_1"/>
    <property type="match status" value="1"/>
</dbReference>
<dbReference type="PANTHER" id="PTHR23523:SF2">
    <property type="entry name" value="2-NITROIMIDAZOLE TRANSPORTER"/>
    <property type="match status" value="1"/>
</dbReference>